<evidence type="ECO:0000259" key="6">
    <source>
        <dbReference type="Pfam" id="PF01386"/>
    </source>
</evidence>
<keyword evidence="9" id="KW-1185">Reference proteome</keyword>
<sequence>MAKILDLVAQPRSISGTAAVKRLRKTGSTPAVVYGRKVAPANVQVDTKTFTKILQGSSSDNILVSLKLDNGEQLALVQEVQHDHLKGGITHIDFHAIAFDEEIHAEVPVEVVGEAPGLKFGGLVEAIHHEIEVRCLPKDLPERISIDVSALELGKAIHVGEIKFPEGVRPSLAGDVVVVMCVEPKVEAEPEPAAAAAAAKAAPAAKAAAPAAAAAKAPAKK</sequence>
<dbReference type="AlphaFoldDB" id="A0A512MAV2"/>
<evidence type="ECO:0000256" key="1">
    <source>
        <dbReference type="ARBA" id="ARBA00022730"/>
    </source>
</evidence>
<feature type="domain" description="Large ribosomal subunit protein bL25 beta" evidence="7">
    <location>
        <begin position="102"/>
        <end position="185"/>
    </location>
</feature>
<dbReference type="InterPro" id="IPR029751">
    <property type="entry name" value="Ribosomal_L25_dom"/>
</dbReference>
<gene>
    <name evidence="5" type="primary">rplY</name>
    <name evidence="5" type="synonym">ctc</name>
    <name evidence="8" type="ORF">BGE01nite_31580</name>
</gene>
<dbReference type="OrthoDB" id="9790002at2"/>
<dbReference type="SUPFAM" id="SSF50715">
    <property type="entry name" value="Ribosomal protein L25-like"/>
    <property type="match status" value="1"/>
</dbReference>
<dbReference type="EMBL" id="BKAG01000022">
    <property type="protein sequence ID" value="GEP43867.1"/>
    <property type="molecule type" value="Genomic_DNA"/>
</dbReference>
<evidence type="ECO:0000313" key="8">
    <source>
        <dbReference type="EMBL" id="GEP43867.1"/>
    </source>
</evidence>
<dbReference type="GO" id="GO:0006412">
    <property type="term" value="P:translation"/>
    <property type="evidence" value="ECO:0007669"/>
    <property type="project" value="UniProtKB-UniRule"/>
</dbReference>
<name>A0A512MAV2_9BACT</name>
<dbReference type="PANTHER" id="PTHR33284">
    <property type="entry name" value="RIBOSOMAL PROTEIN L25/GLN-TRNA SYNTHETASE, ANTI-CODON-BINDING DOMAIN-CONTAINING PROTEIN"/>
    <property type="match status" value="1"/>
</dbReference>
<keyword evidence="2 5" id="KW-0694">RNA-binding</keyword>
<dbReference type="InterPro" id="IPR020057">
    <property type="entry name" value="Ribosomal_bL25_b-dom"/>
</dbReference>
<evidence type="ECO:0000256" key="2">
    <source>
        <dbReference type="ARBA" id="ARBA00022884"/>
    </source>
</evidence>
<comment type="function">
    <text evidence="5">This is one of the proteins that binds to the 5S RNA in the ribosome where it forms part of the central protuberance.</text>
</comment>
<dbReference type="Pfam" id="PF01386">
    <property type="entry name" value="Ribosomal_L25p"/>
    <property type="match status" value="1"/>
</dbReference>
<keyword evidence="3 5" id="KW-0689">Ribosomal protein</keyword>
<dbReference type="CDD" id="cd00495">
    <property type="entry name" value="Ribosomal_L25_TL5_CTC"/>
    <property type="match status" value="1"/>
</dbReference>
<comment type="subunit">
    <text evidence="5">Part of the 50S ribosomal subunit; part of the 5S rRNA/L5/L18/L25 subcomplex. Contacts the 5S rRNA. Binds to the 5S rRNA independently of L5 and L18.</text>
</comment>
<dbReference type="Pfam" id="PF14693">
    <property type="entry name" value="Ribosomal_TL5_C"/>
    <property type="match status" value="1"/>
</dbReference>
<dbReference type="InterPro" id="IPR020930">
    <property type="entry name" value="Ribosomal_uL5_bac-type"/>
</dbReference>
<evidence type="ECO:0000256" key="3">
    <source>
        <dbReference type="ARBA" id="ARBA00022980"/>
    </source>
</evidence>
<dbReference type="InterPro" id="IPR001021">
    <property type="entry name" value="Ribosomal_bL25_long"/>
</dbReference>
<evidence type="ECO:0000313" key="9">
    <source>
        <dbReference type="Proteomes" id="UP000321577"/>
    </source>
</evidence>
<reference evidence="8 9" key="1">
    <citation type="submission" date="2019-07" db="EMBL/GenBank/DDBJ databases">
        <title>Whole genome shotgun sequence of Brevifollis gellanilyticus NBRC 108608.</title>
        <authorList>
            <person name="Hosoyama A."/>
            <person name="Uohara A."/>
            <person name="Ohji S."/>
            <person name="Ichikawa N."/>
        </authorList>
    </citation>
    <scope>NUCLEOTIDE SEQUENCE [LARGE SCALE GENOMIC DNA]</scope>
    <source>
        <strain evidence="8 9">NBRC 108608</strain>
    </source>
</reference>
<comment type="similarity">
    <text evidence="5">Belongs to the bacterial ribosomal protein bL25 family. CTC subfamily.</text>
</comment>
<keyword evidence="4 5" id="KW-0687">Ribonucleoprotein</keyword>
<evidence type="ECO:0000256" key="5">
    <source>
        <dbReference type="HAMAP-Rule" id="MF_01334"/>
    </source>
</evidence>
<dbReference type="GO" id="GO:0022625">
    <property type="term" value="C:cytosolic large ribosomal subunit"/>
    <property type="evidence" value="ECO:0007669"/>
    <property type="project" value="TreeGrafter"/>
</dbReference>
<dbReference type="InterPro" id="IPR011035">
    <property type="entry name" value="Ribosomal_bL25/Gln-tRNA_synth"/>
</dbReference>
<comment type="caution">
    <text evidence="8">The sequence shown here is derived from an EMBL/GenBank/DDBJ whole genome shotgun (WGS) entry which is preliminary data.</text>
</comment>
<dbReference type="PANTHER" id="PTHR33284:SF1">
    <property type="entry name" value="RIBOSOMAL PROTEIN L25_GLN-TRNA SYNTHETASE, ANTI-CODON-BINDING DOMAIN-CONTAINING PROTEIN"/>
    <property type="match status" value="1"/>
</dbReference>
<dbReference type="RefSeq" id="WP_146851430.1">
    <property type="nucleotide sequence ID" value="NZ_BKAG01000022.1"/>
</dbReference>
<protein>
    <recommendedName>
        <fullName evidence="5">Large ribosomal subunit protein bL25</fullName>
    </recommendedName>
    <alternativeName>
        <fullName evidence="5">General stress protein CTC</fullName>
    </alternativeName>
</protein>
<keyword evidence="1 5" id="KW-0699">rRNA-binding</keyword>
<dbReference type="Gene3D" id="2.170.120.20">
    <property type="entry name" value="Ribosomal protein L25, beta domain"/>
    <property type="match status" value="1"/>
</dbReference>
<dbReference type="GO" id="GO:0008097">
    <property type="term" value="F:5S rRNA binding"/>
    <property type="evidence" value="ECO:0007669"/>
    <property type="project" value="InterPro"/>
</dbReference>
<evidence type="ECO:0000259" key="7">
    <source>
        <dbReference type="Pfam" id="PF14693"/>
    </source>
</evidence>
<proteinExistence type="inferred from homology"/>
<dbReference type="Gene3D" id="2.40.240.10">
    <property type="entry name" value="Ribosomal Protein L25, Chain P"/>
    <property type="match status" value="1"/>
</dbReference>
<dbReference type="InterPro" id="IPR020056">
    <property type="entry name" value="Rbsml_bL25/Gln-tRNA_synth_N"/>
</dbReference>
<accession>A0A512MAV2</accession>
<organism evidence="8 9">
    <name type="scientific">Brevifollis gellanilyticus</name>
    <dbReference type="NCBI Taxonomy" id="748831"/>
    <lineage>
        <taxon>Bacteria</taxon>
        <taxon>Pseudomonadati</taxon>
        <taxon>Verrucomicrobiota</taxon>
        <taxon>Verrucomicrobiia</taxon>
        <taxon>Verrucomicrobiales</taxon>
        <taxon>Verrucomicrobiaceae</taxon>
    </lineage>
</organism>
<dbReference type="NCBIfam" id="TIGR00731">
    <property type="entry name" value="bL25_bact_ctc"/>
    <property type="match status" value="1"/>
</dbReference>
<evidence type="ECO:0000256" key="4">
    <source>
        <dbReference type="ARBA" id="ARBA00023274"/>
    </source>
</evidence>
<dbReference type="Proteomes" id="UP000321577">
    <property type="component" value="Unassembled WGS sequence"/>
</dbReference>
<dbReference type="HAMAP" id="MF_01334">
    <property type="entry name" value="Ribosomal_bL25_CTC"/>
    <property type="match status" value="1"/>
</dbReference>
<feature type="domain" description="Large ribosomal subunit protein bL25 L25" evidence="6">
    <location>
        <begin position="7"/>
        <end position="94"/>
    </location>
</feature>
<dbReference type="InterPro" id="IPR037121">
    <property type="entry name" value="Ribosomal_bL25_C"/>
</dbReference>
<dbReference type="GO" id="GO:0003735">
    <property type="term" value="F:structural constituent of ribosome"/>
    <property type="evidence" value="ECO:0007669"/>
    <property type="project" value="InterPro"/>
</dbReference>